<evidence type="ECO:0000259" key="2">
    <source>
        <dbReference type="PROSITE" id="PS51368"/>
    </source>
</evidence>
<dbReference type="InterPro" id="IPR050112">
    <property type="entry name" value="Urease_alpha_subunit"/>
</dbReference>
<comment type="subcellular location">
    <subcellularLocation>
        <location evidence="1">Cytoplasm</location>
    </subcellularLocation>
</comment>
<dbReference type="InterPro" id="IPR032466">
    <property type="entry name" value="Metal_Hydrolase"/>
</dbReference>
<dbReference type="PANTHER" id="PTHR43440:SF1">
    <property type="entry name" value="UREASE"/>
    <property type="match status" value="1"/>
</dbReference>
<dbReference type="GO" id="GO:0009039">
    <property type="term" value="F:urease activity"/>
    <property type="evidence" value="ECO:0007669"/>
    <property type="project" value="UniProtKB-EC"/>
</dbReference>
<dbReference type="PROSITE" id="PS51368">
    <property type="entry name" value="UREASE_3"/>
    <property type="match status" value="1"/>
</dbReference>
<evidence type="ECO:0000256" key="1">
    <source>
        <dbReference type="PROSITE-ProRule" id="PRU00700"/>
    </source>
</evidence>
<dbReference type="PANTHER" id="PTHR43440">
    <property type="entry name" value="UREASE"/>
    <property type="match status" value="1"/>
</dbReference>
<evidence type="ECO:0000313" key="4">
    <source>
        <dbReference type="Proteomes" id="UP000050349"/>
    </source>
</evidence>
<name>A0A0P8X1H5_PSEFL</name>
<comment type="caution">
    <text evidence="3">The sequence shown here is derived from an EMBL/GenBank/DDBJ whole genome shotgun (WGS) entry which is preliminary data.</text>
</comment>
<reference evidence="3 4" key="1">
    <citation type="submission" date="2015-09" db="EMBL/GenBank/DDBJ databases">
        <authorList>
            <person name="Jackson K.R."/>
            <person name="Lunt B.L."/>
            <person name="Fisher J.N.B."/>
            <person name="Gardner A.V."/>
            <person name="Bailey M.E."/>
            <person name="Deus L.M."/>
            <person name="Earl A.S."/>
            <person name="Gibby P.D."/>
            <person name="Hartmann K.A."/>
            <person name="Liu J.E."/>
            <person name="Manci A.M."/>
            <person name="Nielsen D.A."/>
            <person name="Solomon M.B."/>
            <person name="Breakwell D.P."/>
            <person name="Burnett S.H."/>
            <person name="Grose J.H."/>
        </authorList>
    </citation>
    <scope>NUCLEOTIDE SEQUENCE [LARGE SCALE GENOMIC DNA]</scope>
    <source>
        <strain evidence="3 4">S613</strain>
    </source>
</reference>
<feature type="domain" description="Urease" evidence="2">
    <location>
        <begin position="1"/>
        <end position="67"/>
    </location>
</feature>
<protein>
    <submittedName>
        <fullName evidence="3">Urease, alpha subunit</fullName>
        <ecNumber evidence="3">3.5.1.5</ecNumber>
    </submittedName>
</protein>
<dbReference type="AlphaFoldDB" id="A0A0P8X1H5"/>
<dbReference type="InterPro" id="IPR017951">
    <property type="entry name" value="Urease_asu_c"/>
</dbReference>
<dbReference type="EMBL" id="LJXB01000075">
    <property type="protein sequence ID" value="KPU59578.1"/>
    <property type="molecule type" value="Genomic_DNA"/>
</dbReference>
<keyword evidence="3" id="KW-0378">Hydrolase</keyword>
<evidence type="ECO:0000313" key="3">
    <source>
        <dbReference type="EMBL" id="KPU59578.1"/>
    </source>
</evidence>
<comment type="caution">
    <text evidence="1">Lacks conserved residue(s) required for the propagation of feature annotation.</text>
</comment>
<dbReference type="Proteomes" id="UP000050349">
    <property type="component" value="Unassembled WGS sequence"/>
</dbReference>
<accession>A0A0P8X1H5</accession>
<sequence>MPEALGLKKKIAVVKGCRDVQKSDLIHNDYLPNIDVDPQTYQVKADGVLLWCEPAETLPMAQRYFLF</sequence>
<dbReference type="Gene3D" id="3.20.20.140">
    <property type="entry name" value="Metal-dependent hydrolases"/>
    <property type="match status" value="1"/>
</dbReference>
<keyword evidence="1" id="KW-0963">Cytoplasm</keyword>
<dbReference type="PATRIC" id="fig|294.162.peg.2664"/>
<dbReference type="GO" id="GO:0005737">
    <property type="term" value="C:cytoplasm"/>
    <property type="evidence" value="ECO:0007669"/>
    <property type="project" value="UniProtKB-SubCell"/>
</dbReference>
<dbReference type="EC" id="3.5.1.5" evidence="3"/>
<gene>
    <name evidence="3" type="primary">ureC</name>
    <name evidence="3" type="ORF">AN403_3188</name>
</gene>
<dbReference type="SUPFAM" id="SSF51556">
    <property type="entry name" value="Metallo-dependent hydrolases"/>
    <property type="match status" value="1"/>
</dbReference>
<dbReference type="GO" id="GO:0016151">
    <property type="term" value="F:nickel cation binding"/>
    <property type="evidence" value="ECO:0007669"/>
    <property type="project" value="InterPro"/>
</dbReference>
<proteinExistence type="predicted"/>
<organism evidence="3 4">
    <name type="scientific">Pseudomonas fluorescens</name>
    <dbReference type="NCBI Taxonomy" id="294"/>
    <lineage>
        <taxon>Bacteria</taxon>
        <taxon>Pseudomonadati</taxon>
        <taxon>Pseudomonadota</taxon>
        <taxon>Gammaproteobacteria</taxon>
        <taxon>Pseudomonadales</taxon>
        <taxon>Pseudomonadaceae</taxon>
        <taxon>Pseudomonas</taxon>
    </lineage>
</organism>